<dbReference type="AlphaFoldDB" id="A0AAJ7E722"/>
<gene>
    <name evidence="1" type="primary">LOC106116307</name>
</gene>
<sequence>MNKCSKVKNPCKLCFRSVTTKTGVQCKGVCKKWAHYKCLNYTPGKIQDIKAGLIRITCPCPDCNSSEPKEIVLDSPYACTNFQCPANSLPICESTECPSMYHLTNQTILPEPSPSSITANMRSRCSVKRFDRSSTPPVLMNWPPESSSFPNSLSTSCRKKCDTSTYKSYFPAPSRCQQSNCSHSHCSKVKNKMCSPIRSLSCSFVDESVCNDSGSTWIQKDTKRSIARDAETSPKYISSSDSQLSKARDTQKSLYCTMEQMCTTVGQLSGQLKELMCRMMEAFEKTTVHSKYDTAI</sequence>
<reference evidence="1" key="1">
    <citation type="submission" date="2025-08" db="UniProtKB">
        <authorList>
            <consortium name="RefSeq"/>
        </authorList>
    </citation>
    <scope>IDENTIFICATION</scope>
</reference>
<dbReference type="KEGG" id="pxu:106116307"/>
<dbReference type="Proteomes" id="UP000694872">
    <property type="component" value="Unplaced"/>
</dbReference>
<dbReference type="SUPFAM" id="SSF57903">
    <property type="entry name" value="FYVE/PHD zinc finger"/>
    <property type="match status" value="1"/>
</dbReference>
<name>A0AAJ7E722_PAPXU</name>
<protein>
    <submittedName>
        <fullName evidence="1">Uncharacterized protein LOC106116307</fullName>
    </submittedName>
</protein>
<dbReference type="RefSeq" id="XP_013165540.1">
    <property type="nucleotide sequence ID" value="XM_013310086.1"/>
</dbReference>
<accession>A0AAJ7E722</accession>
<dbReference type="GeneID" id="106116307"/>
<dbReference type="InterPro" id="IPR011011">
    <property type="entry name" value="Znf_FYVE_PHD"/>
</dbReference>
<evidence type="ECO:0000313" key="1">
    <source>
        <dbReference type="RefSeq" id="XP_013165540.1"/>
    </source>
</evidence>
<organism evidence="1">
    <name type="scientific">Papilio xuthus</name>
    <name type="common">Asian swallowtail butterfly</name>
    <dbReference type="NCBI Taxonomy" id="66420"/>
    <lineage>
        <taxon>Eukaryota</taxon>
        <taxon>Metazoa</taxon>
        <taxon>Ecdysozoa</taxon>
        <taxon>Arthropoda</taxon>
        <taxon>Hexapoda</taxon>
        <taxon>Insecta</taxon>
        <taxon>Pterygota</taxon>
        <taxon>Neoptera</taxon>
        <taxon>Endopterygota</taxon>
        <taxon>Lepidoptera</taxon>
        <taxon>Glossata</taxon>
        <taxon>Ditrysia</taxon>
        <taxon>Papilionoidea</taxon>
        <taxon>Papilionidae</taxon>
        <taxon>Papilioninae</taxon>
        <taxon>Papilio</taxon>
    </lineage>
</organism>
<proteinExistence type="predicted"/>